<evidence type="ECO:0000256" key="8">
    <source>
        <dbReference type="ARBA" id="ARBA00023239"/>
    </source>
</evidence>
<evidence type="ECO:0000256" key="10">
    <source>
        <dbReference type="ARBA" id="ARBA00033756"/>
    </source>
</evidence>
<dbReference type="PANTHER" id="PTHR10982:SF21">
    <property type="entry name" value="FATTY ACID SYNTHASE SUBUNIT BETA"/>
    <property type="match status" value="1"/>
</dbReference>
<dbReference type="SUPFAM" id="SSF52151">
    <property type="entry name" value="FabD/lysophospholipase-like"/>
    <property type="match status" value="2"/>
</dbReference>
<dbReference type="Gene3D" id="1.20.930.70">
    <property type="match status" value="1"/>
</dbReference>
<dbReference type="GO" id="GO:0004312">
    <property type="term" value="F:fatty acid synthase activity"/>
    <property type="evidence" value="ECO:0007669"/>
    <property type="project" value="InterPro"/>
</dbReference>
<feature type="region of interest" description="Disordered" evidence="18">
    <location>
        <begin position="994"/>
        <end position="1014"/>
    </location>
</feature>
<comment type="catalytic activity">
    <reaction evidence="13">
        <text>(9Z)-octadecenoyl-[ACP] + H2O = (9Z)-octadecenoate + holo-[ACP] + H(+)</text>
        <dbReference type="Rhea" id="RHEA:15057"/>
        <dbReference type="Rhea" id="RHEA-COMP:9685"/>
        <dbReference type="Rhea" id="RHEA-COMP:9924"/>
        <dbReference type="ChEBI" id="CHEBI:15377"/>
        <dbReference type="ChEBI" id="CHEBI:15378"/>
        <dbReference type="ChEBI" id="CHEBI:30823"/>
        <dbReference type="ChEBI" id="CHEBI:64479"/>
        <dbReference type="ChEBI" id="CHEBI:78783"/>
        <dbReference type="EC" id="3.1.2.14"/>
    </reaction>
</comment>
<dbReference type="GO" id="GO:0004318">
    <property type="term" value="F:enoyl-[acyl-carrier-protein] reductase (NADH) activity"/>
    <property type="evidence" value="ECO:0007669"/>
    <property type="project" value="UniProtKB-UniRule"/>
</dbReference>
<keyword evidence="21" id="KW-1185">Reference proteome</keyword>
<dbReference type="FunFam" id="3.40.366.10:FF:000006">
    <property type="entry name" value="Fatty acid synthase beta subunit dehydratase"/>
    <property type="match status" value="1"/>
</dbReference>
<evidence type="ECO:0000256" key="14">
    <source>
        <dbReference type="ARBA" id="ARBA00048572"/>
    </source>
</evidence>
<dbReference type="CDD" id="cd03447">
    <property type="entry name" value="FAS_MaoC"/>
    <property type="match status" value="1"/>
</dbReference>
<dbReference type="GO" id="GO:0006633">
    <property type="term" value="P:fatty acid biosynthetic process"/>
    <property type="evidence" value="ECO:0007669"/>
    <property type="project" value="InterPro"/>
</dbReference>
<dbReference type="GO" id="GO:0019171">
    <property type="term" value="F:(3R)-hydroxyacyl-[acyl-carrier-protein] dehydratase activity"/>
    <property type="evidence" value="ECO:0007669"/>
    <property type="project" value="UniProtKB-EC"/>
</dbReference>
<feature type="compositionally biased region" description="Low complexity" evidence="18">
    <location>
        <begin position="998"/>
        <end position="1012"/>
    </location>
</feature>
<protein>
    <submittedName>
        <fullName evidence="20">Sterigmatocystin biosynthesis fatty acid synthase subunit beta</fullName>
    </submittedName>
</protein>
<dbReference type="GO" id="GO:0005835">
    <property type="term" value="C:fatty acid synthase complex"/>
    <property type="evidence" value="ECO:0007669"/>
    <property type="project" value="UniProtKB-UniRule"/>
</dbReference>
<comment type="catalytic activity">
    <reaction evidence="1">
        <text>a (3R)-hydroxyacyl-[ACP] = a (2E)-enoyl-[ACP] + H2O</text>
        <dbReference type="Rhea" id="RHEA:13097"/>
        <dbReference type="Rhea" id="RHEA-COMP:9925"/>
        <dbReference type="Rhea" id="RHEA-COMP:9945"/>
        <dbReference type="ChEBI" id="CHEBI:15377"/>
        <dbReference type="ChEBI" id="CHEBI:78784"/>
        <dbReference type="ChEBI" id="CHEBI:78827"/>
        <dbReference type="EC" id="4.2.1.59"/>
    </reaction>
</comment>
<evidence type="ECO:0000313" key="20">
    <source>
        <dbReference type="EMBL" id="RDH35910.1"/>
    </source>
</evidence>
<evidence type="ECO:0000256" key="7">
    <source>
        <dbReference type="ARBA" id="ARBA00023027"/>
    </source>
</evidence>
<evidence type="ECO:0000259" key="19">
    <source>
        <dbReference type="SMART" id="SM00827"/>
    </source>
</evidence>
<dbReference type="Gene3D" id="3.20.20.70">
    <property type="entry name" value="Aldolase class I"/>
    <property type="match status" value="1"/>
</dbReference>
<name>A0A3F3Q9N5_9EURO</name>
<evidence type="ECO:0000256" key="4">
    <source>
        <dbReference type="ARBA" id="ARBA00022801"/>
    </source>
</evidence>
<feature type="domain" description="Malonyl-CoA:ACP transacylase (MAT)" evidence="19">
    <location>
        <begin position="1553"/>
        <end position="1915"/>
    </location>
</feature>
<dbReference type="Pfam" id="PF08354">
    <property type="entry name" value="Fas1-AflB-like_hel"/>
    <property type="match status" value="1"/>
</dbReference>
<dbReference type="GO" id="GO:0004321">
    <property type="term" value="F:fatty-acyl-CoA synthase activity"/>
    <property type="evidence" value="ECO:0007669"/>
    <property type="project" value="UniProtKB-EC"/>
</dbReference>
<dbReference type="Gene3D" id="6.10.60.10">
    <property type="match status" value="1"/>
</dbReference>
<keyword evidence="7 16" id="KW-0520">NAD</keyword>
<dbReference type="GeneID" id="38137230"/>
<dbReference type="InterPro" id="IPR040883">
    <property type="entry name" value="FAS_meander"/>
</dbReference>
<evidence type="ECO:0000256" key="13">
    <source>
        <dbReference type="ARBA" id="ARBA00048536"/>
    </source>
</evidence>
<reference evidence="20 21" key="1">
    <citation type="submission" date="2018-07" db="EMBL/GenBank/DDBJ databases">
        <title>The genomes of Aspergillus section Nigri reveals drivers in fungal speciation.</title>
        <authorList>
            <consortium name="DOE Joint Genome Institute"/>
            <person name="Vesth T.C."/>
            <person name="Nybo J."/>
            <person name="Theobald S."/>
            <person name="Brandl J."/>
            <person name="Frisvad J.C."/>
            <person name="Nielsen K.F."/>
            <person name="Lyhne E.K."/>
            <person name="Kogle M.E."/>
            <person name="Kuo A."/>
            <person name="Riley R."/>
            <person name="Clum A."/>
            <person name="Nolan M."/>
            <person name="Lipzen A."/>
            <person name="Salamov A."/>
            <person name="Henrissat B."/>
            <person name="Wiebenga A."/>
            <person name="De vries R.P."/>
            <person name="Grigoriev I.V."/>
            <person name="Mortensen U.H."/>
            <person name="Andersen M.R."/>
            <person name="Baker S.E."/>
        </authorList>
    </citation>
    <scope>NUCLEOTIDE SEQUENCE [LARGE SCALE GENOMIC DNA]</scope>
    <source>
        <strain evidence="20 21">CBS 139.54b</strain>
    </source>
</reference>
<dbReference type="Gene3D" id="3.30.70.3330">
    <property type="match status" value="1"/>
</dbReference>
<dbReference type="Gene3D" id="3.30.1120.100">
    <property type="match status" value="1"/>
</dbReference>
<dbReference type="InterPro" id="IPR001227">
    <property type="entry name" value="Ac_transferase_dom_sf"/>
</dbReference>
<dbReference type="InterPro" id="IPR003965">
    <property type="entry name" value="Fatty_acid_synthase"/>
</dbReference>
<evidence type="ECO:0000256" key="15">
    <source>
        <dbReference type="ARBA" id="ARBA00048835"/>
    </source>
</evidence>
<sequence>MHLHASGKYCRGRNLTPYRDLGLARSVVDKQRNELVCAISSSGVACPAPTDAMCATLSPSPPVSEASSPARSLTVDLSFDLSGSKLVLPIPIRHFQCLQSYRTAFILHLSSISESNALQEPSLLCLAFIKFLLAREGFSRDSVAAVLRAFETEFLHGDNDIHCLITELTTVASERQKWLRIYYDAVEASDYLTLAPSRSSFRPSALFDHVLAGEFRLMAVFGGQGEASRTCVQELADLYATYRSLVRSFIEQSATLLSELSRLPVSWFSRRGQSLDLMSWISDASTIPECEYMAQAPISVPVIGLLSLARYMVTCRVLHMHPGQLRGLLSATTGHSQGLLVSTVISMSDSWDTFNANSHFAVEALFWLGVECHQSAPNSSSRLSASASSETNAVPSYMLGVRSVSGDQLECILGRLNRTLSKWAGQFVVAGPIVSLVHMDNTSRVPFSSRKPAIQHGFLPITVTALKLRFARQYIKSEQLKIPVYHTNILHAIFDAIARENCDWPVALSGPSRTGDRCISPSHIIVFDRGGLGGVRVIQGGDLDSRDPDIGTMRDLPLSWVQQFQPRLIAGCLETRISRLLGTPPVIVGGMTPTTVHWDFVSAIMNAGYHAELAGGGYRNSSDMTTAINDLVAHIPPGRGITCNIIYANPQAMRWQIALLRRLSHNRVPIDEVASQYIRTLGLRHIGFKPGSAHPDFPIMLQWTGGRGGGHHSFEDFHAPILSTYGTIRQQRNIYLVAGSGFGNSDSIYPYITGQWSLPFGYPCMPFDAREAHTSSAVREIIFKTPGVPDWEWEKTYSGPAGGVITVQSEMGEPIHKIATKGVRLWADMDRTVFCLPRKERAAYLQKHRTSIIQRLTTGFAKPWFGRNSLGNIVNLEDMTYTEVLGRMVELMYVKHQKRWIDPSYVGFTMAMATRALERLLRSVLSENPMHASEEIINPEDVSFFLMRSKMPDRKPFYFKKDSLWQAEDIDAVGPVAAQYSVRHDDGLIERMQRDVSTDSSSPSLGSGLVTPESWSSISGAKDIAASESDERSPSVTIGTGRNWPPWLRAIFEAKVISRNRRRQNNPFQQFIASYPATKVRYDANHSEACVTVHDACGATSLMKVSCLDGVEIKVELCPPQVSDPLELVYLIHPSDIPFSITEITSKRNARVRTFYRKLWLQGKSDTGIQETYYGREMVLTRDLLDDLIAAVGPAFSDSRLIKTSSDFLPISAGIIIAWEVITKPLVTGEINGDLLHLVHRSNTFDYCASAGTLRVGDGVSCRSRVQAVYVEDAGKVVVIEAQIFRSGKEVMKIKSTFLFRGSLRSGSTFRRGRSQWVLRLESNLEETVLRSRPWFHLHDTATALVGRDLVISIETHEVDKESGFKSLRVIGTACLQDTSGLGQEVGFVDFECEHCVGNPVLQFLERKGGPLSRQIMLQKPGWTGPSSIDVQMPVSNQAYAEISTDFNPIHVSTIFASLADLPGTVCHGMNTSAVAVAALEHLALEGDRSRLRQFTAKFSGMVMPLEKLVVQIQHAGMINGRMQLTVDVVRKDSQEKVLEAEAVIDQPATAYLFTGQGSQSKGMGMDLYQSSPVAKSLWDEIDAQLYASYGWSVLDIVKNNPKSVTVHFGGKRGRQIRKNYLAITTETVQTDGSRVETPVLQGLSPCSPSYTFTDSRGLLYSTQFAQPAILLFEAAAVADLRSKGYVSPDAMYAGHSLGEFGALSALSASIPMGALAELAFYRGLMMQASVAGGNGNAYGMVAVNPKRVGPFFDEAGLSRLVQAIGLASEELLEVVNYNIEGEQYVCSGTVTNLWVLGRLLDYIGESDGPELQYDSVILQLFSDAKALSPPIQLRRGRATIPLEGIDVPFHSSHLRSTVDRFRQCLLRQGFLEGNVDLEALRRYIPNVMARPFSVDEEYIREAYERTHSPVLREILGKSV</sequence>
<dbReference type="InterPro" id="IPR032088">
    <property type="entry name" value="SAT"/>
</dbReference>
<dbReference type="Gene3D" id="1.20.1050.120">
    <property type="match status" value="1"/>
</dbReference>
<dbReference type="Pfam" id="PF22235">
    <property type="entry name" value="FAS1_thioest_ins"/>
    <property type="match status" value="1"/>
</dbReference>
<dbReference type="InterPro" id="IPR002539">
    <property type="entry name" value="MaoC-like_dom"/>
</dbReference>
<dbReference type="Proteomes" id="UP000253729">
    <property type="component" value="Unassembled WGS sequence"/>
</dbReference>
<gene>
    <name evidence="20" type="ORF">BDQ94DRAFT_158081</name>
</gene>
<dbReference type="SUPFAM" id="SSF54637">
    <property type="entry name" value="Thioesterase/thiol ester dehydrase-isomerase"/>
    <property type="match status" value="2"/>
</dbReference>
<evidence type="ECO:0000256" key="3">
    <source>
        <dbReference type="ARBA" id="ARBA00022679"/>
    </source>
</evidence>
<evidence type="ECO:0000256" key="9">
    <source>
        <dbReference type="ARBA" id="ARBA00023268"/>
    </source>
</evidence>
<evidence type="ECO:0000256" key="2">
    <source>
        <dbReference type="ARBA" id="ARBA00010009"/>
    </source>
</evidence>
<evidence type="ECO:0000256" key="11">
    <source>
        <dbReference type="ARBA" id="ARBA00048237"/>
    </source>
</evidence>
<keyword evidence="5 16" id="KW-0521">NADP</keyword>
<evidence type="ECO:0000256" key="1">
    <source>
        <dbReference type="ARBA" id="ARBA00001055"/>
    </source>
</evidence>
<comment type="catalytic activity">
    <reaction evidence="14">
        <text>a 2,3-saturated acyl-[ACP] + NAD(+) = a (2E)-enoyl-[ACP] + NADH + H(+)</text>
        <dbReference type="Rhea" id="RHEA:10240"/>
        <dbReference type="Rhea" id="RHEA-COMP:9925"/>
        <dbReference type="Rhea" id="RHEA-COMP:9926"/>
        <dbReference type="ChEBI" id="CHEBI:15378"/>
        <dbReference type="ChEBI" id="CHEBI:57540"/>
        <dbReference type="ChEBI" id="CHEBI:57945"/>
        <dbReference type="ChEBI" id="CHEBI:78784"/>
        <dbReference type="ChEBI" id="CHEBI:78785"/>
        <dbReference type="EC" id="1.3.1.9"/>
    </reaction>
</comment>
<feature type="active site" description="For malonyltransferase activity" evidence="17">
    <location>
        <position position="1697"/>
    </location>
</feature>
<dbReference type="GO" id="GO:0004313">
    <property type="term" value="F:[acyl-carrier-protein] S-acetyltransferase activity"/>
    <property type="evidence" value="ECO:0007669"/>
    <property type="project" value="UniProtKB-EC"/>
</dbReference>
<evidence type="ECO:0000313" key="21">
    <source>
        <dbReference type="Proteomes" id="UP000253729"/>
    </source>
</evidence>
<dbReference type="Pfam" id="PF13452">
    <property type="entry name" value="FAS1_DH_region"/>
    <property type="match status" value="1"/>
</dbReference>
<evidence type="ECO:0000256" key="12">
    <source>
        <dbReference type="ARBA" id="ARBA00048462"/>
    </source>
</evidence>
<dbReference type="InterPro" id="IPR050830">
    <property type="entry name" value="Fungal_FAS"/>
</dbReference>
<dbReference type="InterPro" id="IPR013565">
    <property type="entry name" value="Fas1/AflB-like_central"/>
</dbReference>
<dbReference type="Gene3D" id="3.40.366.10">
    <property type="entry name" value="Malonyl-Coenzyme A Acyl Carrier Protein, domain 2"/>
    <property type="match status" value="3"/>
</dbReference>
<evidence type="ECO:0000256" key="18">
    <source>
        <dbReference type="SAM" id="MobiDB-lite"/>
    </source>
</evidence>
<dbReference type="EMBL" id="KZ852039">
    <property type="protein sequence ID" value="RDH35910.1"/>
    <property type="molecule type" value="Genomic_DNA"/>
</dbReference>
<proteinExistence type="inferred from homology"/>
<comment type="catalytic activity">
    <reaction evidence="12">
        <text>holo-[ACP] + malonyl-CoA = malonyl-[ACP] + CoA</text>
        <dbReference type="Rhea" id="RHEA:41792"/>
        <dbReference type="Rhea" id="RHEA-COMP:9623"/>
        <dbReference type="Rhea" id="RHEA-COMP:9685"/>
        <dbReference type="ChEBI" id="CHEBI:57287"/>
        <dbReference type="ChEBI" id="CHEBI:57384"/>
        <dbReference type="ChEBI" id="CHEBI:64479"/>
        <dbReference type="ChEBI" id="CHEBI:78449"/>
        <dbReference type="EC" id="2.3.1.39"/>
    </reaction>
</comment>
<evidence type="ECO:0000256" key="5">
    <source>
        <dbReference type="ARBA" id="ARBA00022857"/>
    </source>
</evidence>
<dbReference type="PANTHER" id="PTHR10982">
    <property type="entry name" value="MALONYL COA-ACYL CARRIER PROTEIN TRANSACYLASE"/>
    <property type="match status" value="1"/>
</dbReference>
<comment type="catalytic activity">
    <reaction evidence="11">
        <text>acetyl-CoA + n malonyl-CoA + 2n NADPH + 4n H(+) = a long-chain-acyl-CoA + n CoA + n CO2 + 2n NADP(+).</text>
        <dbReference type="EC" id="2.3.1.86"/>
    </reaction>
</comment>
<feature type="active site" description="For acetyltransferase activity" evidence="17">
    <location>
        <position position="336"/>
    </location>
</feature>
<dbReference type="PRINTS" id="PR01483">
    <property type="entry name" value="FASYNTHASE"/>
</dbReference>
<evidence type="ECO:0000256" key="6">
    <source>
        <dbReference type="ARBA" id="ARBA00023002"/>
    </source>
</evidence>
<dbReference type="Pfam" id="PF16073">
    <property type="entry name" value="SAT"/>
    <property type="match status" value="1"/>
</dbReference>
<comment type="subunit">
    <text evidence="10">[Alpha(6)beta(6)] hexamers of two multifunctional subunits (alpha and beta).</text>
</comment>
<dbReference type="GO" id="GO:0016297">
    <property type="term" value="F:fatty acyl-[ACP] hydrolase activity"/>
    <property type="evidence" value="ECO:0007669"/>
    <property type="project" value="UniProtKB-EC"/>
</dbReference>
<dbReference type="Gene3D" id="3.10.129.10">
    <property type="entry name" value="Hotdog Thioesterase"/>
    <property type="match status" value="1"/>
</dbReference>
<dbReference type="GO" id="GO:0004314">
    <property type="term" value="F:[acyl-carrier-protein] S-malonyltransferase activity"/>
    <property type="evidence" value="ECO:0007669"/>
    <property type="project" value="UniProtKB-EC"/>
</dbReference>
<dbReference type="InterPro" id="IPR014043">
    <property type="entry name" value="Acyl_transferase_dom"/>
</dbReference>
<evidence type="ECO:0000256" key="16">
    <source>
        <dbReference type="PIRNR" id="PIRNR005562"/>
    </source>
</evidence>
<dbReference type="InterPro" id="IPR016452">
    <property type="entry name" value="Fas1/AflB-like"/>
</dbReference>
<keyword evidence="3 16" id="KW-0808">Transferase</keyword>
<comment type="catalytic activity">
    <reaction evidence="15">
        <text>holo-[ACP] + acetyl-CoA = acetyl-[ACP] + CoA</text>
        <dbReference type="Rhea" id="RHEA:41788"/>
        <dbReference type="Rhea" id="RHEA-COMP:9621"/>
        <dbReference type="Rhea" id="RHEA-COMP:9685"/>
        <dbReference type="ChEBI" id="CHEBI:57287"/>
        <dbReference type="ChEBI" id="CHEBI:57288"/>
        <dbReference type="ChEBI" id="CHEBI:64479"/>
        <dbReference type="ChEBI" id="CHEBI:78446"/>
        <dbReference type="EC" id="2.3.1.38"/>
    </reaction>
</comment>
<dbReference type="Pfam" id="PF00698">
    <property type="entry name" value="Acyl_transf_1"/>
    <property type="match status" value="1"/>
</dbReference>
<dbReference type="STRING" id="1341132.A0A3F3Q9N5"/>
<keyword evidence="9" id="KW-0511">Multifunctional enzyme</keyword>
<keyword evidence="4 16" id="KW-0378">Hydrolase</keyword>
<dbReference type="Pfam" id="PF01575">
    <property type="entry name" value="MaoC_dehydratas"/>
    <property type="match status" value="1"/>
</dbReference>
<dbReference type="InterPro" id="IPR016035">
    <property type="entry name" value="Acyl_Trfase/lysoPLipase"/>
</dbReference>
<comment type="similarity">
    <text evidence="2 16">Belongs to the fungal fatty acid synthetase subunit beta family.</text>
</comment>
<dbReference type="InterPro" id="IPR039569">
    <property type="entry name" value="FAS1-like_DH_region"/>
</dbReference>
<keyword evidence="6 16" id="KW-0560">Oxidoreductase</keyword>
<dbReference type="Gene3D" id="6.10.140.1400">
    <property type="match status" value="1"/>
</dbReference>
<dbReference type="InterPro" id="IPR013785">
    <property type="entry name" value="Aldolase_TIM"/>
</dbReference>
<evidence type="ECO:0000256" key="17">
    <source>
        <dbReference type="PIRSR" id="PIRSR005562-1"/>
    </source>
</evidence>
<dbReference type="InterPro" id="IPR029069">
    <property type="entry name" value="HotDog_dom_sf"/>
</dbReference>
<dbReference type="SMART" id="SM00827">
    <property type="entry name" value="PKS_AT"/>
    <property type="match status" value="1"/>
</dbReference>
<organism evidence="20 21">
    <name type="scientific">Aspergillus welwitschiae</name>
    <dbReference type="NCBI Taxonomy" id="1341132"/>
    <lineage>
        <taxon>Eukaryota</taxon>
        <taxon>Fungi</taxon>
        <taxon>Dikarya</taxon>
        <taxon>Ascomycota</taxon>
        <taxon>Pezizomycotina</taxon>
        <taxon>Eurotiomycetes</taxon>
        <taxon>Eurotiomycetidae</taxon>
        <taxon>Eurotiales</taxon>
        <taxon>Aspergillaceae</taxon>
        <taxon>Aspergillus</taxon>
        <taxon>Aspergillus subgen. Circumdati</taxon>
    </lineage>
</organism>
<dbReference type="RefSeq" id="XP_026628932.1">
    <property type="nucleotide sequence ID" value="XM_026768874.1"/>
</dbReference>
<dbReference type="Pfam" id="PF17951">
    <property type="entry name" value="FAS_meander"/>
    <property type="match status" value="1"/>
</dbReference>
<keyword evidence="8" id="KW-0456">Lyase</keyword>
<accession>A0A3F3Q9N5</accession>
<dbReference type="PIRSF" id="PIRSF005562">
    <property type="entry name" value="FAS_yeast_beta"/>
    <property type="match status" value="1"/>
</dbReference>